<keyword evidence="4" id="KW-0186">Copper</keyword>
<dbReference type="GO" id="GO:0042597">
    <property type="term" value="C:periplasmic space"/>
    <property type="evidence" value="ECO:0007669"/>
    <property type="project" value="InterPro"/>
</dbReference>
<evidence type="ECO:0000313" key="9">
    <source>
        <dbReference type="Proteomes" id="UP000204391"/>
    </source>
</evidence>
<evidence type="ECO:0000256" key="1">
    <source>
        <dbReference type="ARBA" id="ARBA00004196"/>
    </source>
</evidence>
<keyword evidence="6" id="KW-0812">Transmembrane</keyword>
<proteinExistence type="predicted"/>
<dbReference type="GO" id="GO:0046688">
    <property type="term" value="P:response to copper ion"/>
    <property type="evidence" value="ECO:0007669"/>
    <property type="project" value="InterPro"/>
</dbReference>
<evidence type="ECO:0000313" key="8">
    <source>
        <dbReference type="EMBL" id="ASN05639.1"/>
    </source>
</evidence>
<name>A0A221MDI4_9BACI</name>
<dbReference type="InterPro" id="IPR007348">
    <property type="entry name" value="CopC_dom"/>
</dbReference>
<dbReference type="GO" id="GO:0006825">
    <property type="term" value="P:copper ion transport"/>
    <property type="evidence" value="ECO:0007669"/>
    <property type="project" value="InterPro"/>
</dbReference>
<dbReference type="EMBL" id="CP022437">
    <property type="protein sequence ID" value="ASN05639.1"/>
    <property type="molecule type" value="Genomic_DNA"/>
</dbReference>
<protein>
    <recommendedName>
        <fullName evidence="7">CopC domain-containing protein</fullName>
    </recommendedName>
</protein>
<dbReference type="SUPFAM" id="SSF81296">
    <property type="entry name" value="E set domains"/>
    <property type="match status" value="1"/>
</dbReference>
<keyword evidence="3" id="KW-0732">Signal</keyword>
<dbReference type="GO" id="GO:0005507">
    <property type="term" value="F:copper ion binding"/>
    <property type="evidence" value="ECO:0007669"/>
    <property type="project" value="InterPro"/>
</dbReference>
<evidence type="ECO:0000256" key="4">
    <source>
        <dbReference type="ARBA" id="ARBA00023008"/>
    </source>
</evidence>
<reference evidence="8 9" key="1">
    <citation type="journal article" date="2003" name="Int. J. Syst. Evol. Microbiol.">
        <title>Virgibacillus carmonensis sp. nov., Virgibacillus necropolis sp. nov. and Virgibacillus picturae sp. nov., three novel species isolated from deteriorated mural paintings, transfer of the species of the genus salibacillus to Virgibacillus, as Virgibacillus marismortui comb. nov. and Virgibacillus salexigens comb. nov., and emended description of the genus Virgibacillus.</title>
        <authorList>
            <person name="Heyrman J."/>
            <person name="Logan N.A."/>
            <person name="Busse H.J."/>
            <person name="Balcaen A."/>
            <person name="Lebbe L."/>
            <person name="Rodriguez-Diaz M."/>
            <person name="Swings J."/>
            <person name="De Vos P."/>
        </authorList>
    </citation>
    <scope>NUCLEOTIDE SEQUENCE [LARGE SCALE GENOMIC DNA]</scope>
    <source>
        <strain evidence="8 9">LMG 19488</strain>
    </source>
</reference>
<feature type="domain" description="CopC" evidence="7">
    <location>
        <begin position="27"/>
        <end position="119"/>
    </location>
</feature>
<dbReference type="GO" id="GO:0005886">
    <property type="term" value="C:plasma membrane"/>
    <property type="evidence" value="ECO:0007669"/>
    <property type="project" value="TreeGrafter"/>
</dbReference>
<dbReference type="InterPro" id="IPR032694">
    <property type="entry name" value="CopC/D"/>
</dbReference>
<organism evidence="8 9">
    <name type="scientific">Virgibacillus necropolis</name>
    <dbReference type="NCBI Taxonomy" id="163877"/>
    <lineage>
        <taxon>Bacteria</taxon>
        <taxon>Bacillati</taxon>
        <taxon>Bacillota</taxon>
        <taxon>Bacilli</taxon>
        <taxon>Bacillales</taxon>
        <taxon>Bacillaceae</taxon>
        <taxon>Virgibacillus</taxon>
    </lineage>
</organism>
<dbReference type="Pfam" id="PF04234">
    <property type="entry name" value="CopC"/>
    <property type="match status" value="1"/>
</dbReference>
<evidence type="ECO:0000256" key="5">
    <source>
        <dbReference type="SAM" id="MobiDB-lite"/>
    </source>
</evidence>
<dbReference type="InterPro" id="IPR014755">
    <property type="entry name" value="Cu-Rt/internalin_Ig-like"/>
</dbReference>
<comment type="subcellular location">
    <subcellularLocation>
        <location evidence="1">Cell envelope</location>
    </subcellularLocation>
</comment>
<dbReference type="Proteomes" id="UP000204391">
    <property type="component" value="Chromosome"/>
</dbReference>
<feature type="compositionally biased region" description="Polar residues" evidence="5">
    <location>
        <begin position="147"/>
        <end position="162"/>
    </location>
</feature>
<dbReference type="InterPro" id="IPR014756">
    <property type="entry name" value="Ig_E-set"/>
</dbReference>
<dbReference type="AlphaFoldDB" id="A0A221MDI4"/>
<gene>
    <name evidence="8" type="ORF">CFK40_11765</name>
</gene>
<keyword evidence="6" id="KW-1133">Transmembrane helix</keyword>
<dbReference type="Gene3D" id="2.60.40.1220">
    <property type="match status" value="1"/>
</dbReference>
<evidence type="ECO:0000256" key="2">
    <source>
        <dbReference type="ARBA" id="ARBA00022723"/>
    </source>
</evidence>
<keyword evidence="6" id="KW-0472">Membrane</keyword>
<dbReference type="KEGG" id="vne:CFK40_11765"/>
<dbReference type="PANTHER" id="PTHR34820">
    <property type="entry name" value="INNER MEMBRANE PROTEIN YEBZ"/>
    <property type="match status" value="1"/>
</dbReference>
<feature type="region of interest" description="Disordered" evidence="5">
    <location>
        <begin position="122"/>
        <end position="166"/>
    </location>
</feature>
<feature type="transmembrane region" description="Helical" evidence="6">
    <location>
        <begin position="172"/>
        <end position="193"/>
    </location>
</feature>
<accession>A0A221MDI4</accession>
<keyword evidence="9" id="KW-1185">Reference proteome</keyword>
<evidence type="ECO:0000256" key="6">
    <source>
        <dbReference type="SAM" id="Phobius"/>
    </source>
</evidence>
<sequence length="200" mass="22149">MFYNPFIHSLAPLFFISFILVDTTDAHSVLEKATPEDGAQLKEAIKSIELSFNTKIENGSTLYLVNANDEKIEPASITSTDNILEATFSRNLSPGSYQVNWKVLGADGHIIENQYSFTIKDQEESVSSKSEKKQQNATTAEPKKETVTSQDGSDTDNQNAKGKTNRDSESSFVFGIISLLIIAGIILLAWMWFSRSKNKG</sequence>
<keyword evidence="2" id="KW-0479">Metal-binding</keyword>
<dbReference type="PANTHER" id="PTHR34820:SF4">
    <property type="entry name" value="INNER MEMBRANE PROTEIN YEBZ"/>
    <property type="match status" value="1"/>
</dbReference>
<evidence type="ECO:0000256" key="3">
    <source>
        <dbReference type="ARBA" id="ARBA00022729"/>
    </source>
</evidence>
<dbReference type="GO" id="GO:0030313">
    <property type="term" value="C:cell envelope"/>
    <property type="evidence" value="ECO:0007669"/>
    <property type="project" value="UniProtKB-SubCell"/>
</dbReference>
<evidence type="ECO:0000259" key="7">
    <source>
        <dbReference type="Pfam" id="PF04234"/>
    </source>
</evidence>